<feature type="compositionally biased region" description="Pro residues" evidence="1">
    <location>
        <begin position="70"/>
        <end position="95"/>
    </location>
</feature>
<comment type="caution">
    <text evidence="3">The sequence shown here is derived from an EMBL/GenBank/DDBJ whole genome shotgun (WGS) entry which is preliminary data.</text>
</comment>
<dbReference type="Pfam" id="PF13895">
    <property type="entry name" value="Ig_2"/>
    <property type="match status" value="1"/>
</dbReference>
<proteinExistence type="predicted"/>
<dbReference type="EMBL" id="JAUDFV010000154">
    <property type="protein sequence ID" value="KAL2716903.1"/>
    <property type="molecule type" value="Genomic_DNA"/>
</dbReference>
<gene>
    <name evidence="3" type="ORF">V1478_014579</name>
</gene>
<name>A0ABD2A8F9_VESSQ</name>
<dbReference type="SUPFAM" id="SSF48726">
    <property type="entry name" value="Immunoglobulin"/>
    <property type="match status" value="1"/>
</dbReference>
<dbReference type="FunFam" id="2.60.40.10:FF:000437">
    <property type="entry name" value="Beat-IIIc, isoform A"/>
    <property type="match status" value="1"/>
</dbReference>
<keyword evidence="4" id="KW-1185">Reference proteome</keyword>
<reference evidence="3 4" key="1">
    <citation type="journal article" date="2024" name="Ann. Entomol. Soc. Am.">
        <title>Genomic analyses of the southern and eastern yellowjacket wasps (Hymenoptera: Vespidae) reveal evolutionary signatures of social life.</title>
        <authorList>
            <person name="Catto M.A."/>
            <person name="Caine P.B."/>
            <person name="Orr S.E."/>
            <person name="Hunt B.G."/>
            <person name="Goodisman M.A.D."/>
        </authorList>
    </citation>
    <scope>NUCLEOTIDE SEQUENCE [LARGE SCALE GENOMIC DNA]</scope>
    <source>
        <strain evidence="3">233</strain>
        <tissue evidence="3">Head and thorax</tissue>
    </source>
</reference>
<dbReference type="PANTHER" id="PTHR21261:SF15">
    <property type="entry name" value="BEATEN PATH IIIA, ISOFORM D-RELATED"/>
    <property type="match status" value="1"/>
</dbReference>
<evidence type="ECO:0000313" key="3">
    <source>
        <dbReference type="EMBL" id="KAL2716903.1"/>
    </source>
</evidence>
<dbReference type="InterPro" id="IPR007110">
    <property type="entry name" value="Ig-like_dom"/>
</dbReference>
<evidence type="ECO:0000256" key="1">
    <source>
        <dbReference type="SAM" id="MobiDB-lite"/>
    </source>
</evidence>
<protein>
    <submittedName>
        <fullName evidence="3">Cell adhesion molecule 2-like isoform X2</fullName>
    </submittedName>
</protein>
<feature type="domain" description="Ig-like" evidence="2">
    <location>
        <begin position="175"/>
        <end position="262"/>
    </location>
</feature>
<dbReference type="PROSITE" id="PS50835">
    <property type="entry name" value="IG_LIKE"/>
    <property type="match status" value="1"/>
</dbReference>
<evidence type="ECO:0000259" key="2">
    <source>
        <dbReference type="PROSITE" id="PS50835"/>
    </source>
</evidence>
<dbReference type="PANTHER" id="PTHR21261">
    <property type="entry name" value="BEAT PROTEIN"/>
    <property type="match status" value="1"/>
</dbReference>
<accession>A0ABD2A8F9</accession>
<dbReference type="Proteomes" id="UP001607302">
    <property type="component" value="Unassembled WGS sequence"/>
</dbReference>
<dbReference type="InterPro" id="IPR003599">
    <property type="entry name" value="Ig_sub"/>
</dbReference>
<dbReference type="AlphaFoldDB" id="A0ABD2A8F9"/>
<dbReference type="InterPro" id="IPR013783">
    <property type="entry name" value="Ig-like_fold"/>
</dbReference>
<dbReference type="SMART" id="SM00409">
    <property type="entry name" value="IG"/>
    <property type="match status" value="1"/>
</dbReference>
<dbReference type="InterPro" id="IPR036179">
    <property type="entry name" value="Ig-like_dom_sf"/>
</dbReference>
<evidence type="ECO:0000313" key="4">
    <source>
        <dbReference type="Proteomes" id="UP001607302"/>
    </source>
</evidence>
<feature type="region of interest" description="Disordered" evidence="1">
    <location>
        <begin position="66"/>
        <end position="103"/>
    </location>
</feature>
<organism evidence="3 4">
    <name type="scientific">Vespula squamosa</name>
    <name type="common">Southern yellow jacket</name>
    <name type="synonym">Wasp</name>
    <dbReference type="NCBI Taxonomy" id="30214"/>
    <lineage>
        <taxon>Eukaryota</taxon>
        <taxon>Metazoa</taxon>
        <taxon>Ecdysozoa</taxon>
        <taxon>Arthropoda</taxon>
        <taxon>Hexapoda</taxon>
        <taxon>Insecta</taxon>
        <taxon>Pterygota</taxon>
        <taxon>Neoptera</taxon>
        <taxon>Endopterygota</taxon>
        <taxon>Hymenoptera</taxon>
        <taxon>Apocrita</taxon>
        <taxon>Aculeata</taxon>
        <taxon>Vespoidea</taxon>
        <taxon>Vespidae</taxon>
        <taxon>Vespinae</taxon>
        <taxon>Vespula</taxon>
    </lineage>
</organism>
<sequence>MGVGRKPKSDNNGLDWRLVKSSSRTYRSANHRQLPPVATVAVVTEEVETVADAAIAPAAAAPAAAAAAAAPPPPPPPPPPPLPPPPPSPPPPPLPHHQHHYHHCHHHYQQTAAVVVACPALPPPLLFSDRSADAAVPTACRGREIGEVVRDIKEKADITALRMTTLQIPQHVVFNETIRMQCNFSLDNELLYSVKWYKDGHEFYRYVPKDEPTVQIFPVAGVNVNTHHSTERSVVLNNVDLSSSGRYRCEVSAEAPAFQTVSDHADMTVVVLPNEGPLISGGRSRYQVGDVVRLNCTSAPSKPAALLTWFINGESTPNIRSHSQADAQYLKGPHITAVDARGLETAVLGLEFRVASKHFKRGDMKLKCLATIAAVYLQSNEESVEGDERILKAPVMESRETRAQSHIRNDLISGCSAEASLKWKMLLLSIGIVFMR</sequence>
<dbReference type="Gene3D" id="2.60.40.10">
    <property type="entry name" value="Immunoglobulins"/>
    <property type="match status" value="2"/>
</dbReference>